<dbReference type="SUPFAM" id="SSF63411">
    <property type="entry name" value="LuxS/MPP-like metallohydrolase"/>
    <property type="match status" value="4"/>
</dbReference>
<dbReference type="Pfam" id="PF16187">
    <property type="entry name" value="Peptidase_M16_M"/>
    <property type="match status" value="1"/>
</dbReference>
<dbReference type="Pfam" id="PF00675">
    <property type="entry name" value="Peptidase_M16"/>
    <property type="match status" value="1"/>
</dbReference>
<evidence type="ECO:0000256" key="7">
    <source>
        <dbReference type="ARBA" id="ARBA00022801"/>
    </source>
</evidence>
<dbReference type="InterPro" id="IPR050626">
    <property type="entry name" value="Peptidase_M16"/>
</dbReference>
<evidence type="ECO:0000256" key="6">
    <source>
        <dbReference type="ARBA" id="ARBA00022723"/>
    </source>
</evidence>
<evidence type="ECO:0000259" key="14">
    <source>
        <dbReference type="Pfam" id="PF05193"/>
    </source>
</evidence>
<feature type="domain" description="Peptidase M16 N-terminal" evidence="13">
    <location>
        <begin position="21"/>
        <end position="148"/>
    </location>
</feature>
<evidence type="ECO:0000256" key="1">
    <source>
        <dbReference type="ARBA" id="ARBA00002184"/>
    </source>
</evidence>
<name>A0ABS9DFG9_9ALTE</name>
<dbReference type="RefSeq" id="WP_235314453.1">
    <property type="nucleotide sequence ID" value="NZ_JAKGAS010000018.1"/>
</dbReference>
<dbReference type="Gene3D" id="3.30.830.10">
    <property type="entry name" value="Metalloenzyme, LuxS/M16 peptidase-like"/>
    <property type="match status" value="4"/>
</dbReference>
<accession>A0ABS9DFG9</accession>
<comment type="similarity">
    <text evidence="2">Belongs to the peptidase M16 family.</text>
</comment>
<proteinExistence type="inferred from homology"/>
<keyword evidence="7" id="KW-0378">Hydrolase</keyword>
<evidence type="ECO:0000256" key="11">
    <source>
        <dbReference type="ARBA" id="ARBA00031184"/>
    </source>
</evidence>
<dbReference type="EC" id="3.4.24.55" evidence="3"/>
<dbReference type="EMBL" id="JAKGAS010000018">
    <property type="protein sequence ID" value="MCF2950351.1"/>
    <property type="molecule type" value="Genomic_DNA"/>
</dbReference>
<evidence type="ECO:0000313" key="17">
    <source>
        <dbReference type="EMBL" id="MCF2950351.1"/>
    </source>
</evidence>
<keyword evidence="8" id="KW-0862">Zinc</keyword>
<evidence type="ECO:0000256" key="4">
    <source>
        <dbReference type="ARBA" id="ARBA00017565"/>
    </source>
</evidence>
<keyword evidence="5" id="KW-0645">Protease</keyword>
<dbReference type="InterPro" id="IPR011249">
    <property type="entry name" value="Metalloenz_LuxS/M16"/>
</dbReference>
<evidence type="ECO:0000259" key="16">
    <source>
        <dbReference type="Pfam" id="PF22456"/>
    </source>
</evidence>
<dbReference type="InterPro" id="IPR032632">
    <property type="entry name" value="Peptidase_M16_M"/>
</dbReference>
<dbReference type="InterPro" id="IPR011765">
    <property type="entry name" value="Pept_M16_N"/>
</dbReference>
<evidence type="ECO:0000313" key="18">
    <source>
        <dbReference type="Proteomes" id="UP001521137"/>
    </source>
</evidence>
<evidence type="ECO:0000256" key="9">
    <source>
        <dbReference type="ARBA" id="ARBA00023049"/>
    </source>
</evidence>
<reference evidence="17 18" key="1">
    <citation type="submission" date="2022-01" db="EMBL/GenBank/DDBJ databases">
        <title>Paraglaciecola sp. G1-23.</title>
        <authorList>
            <person name="Jin M.S."/>
            <person name="Han D.M."/>
            <person name="Kim H.M."/>
            <person name="Jeon C.O."/>
        </authorList>
    </citation>
    <scope>NUCLEOTIDE SEQUENCE [LARGE SCALE GENOMIC DNA]</scope>
    <source>
        <strain evidence="17 18">G1-23</strain>
    </source>
</reference>
<dbReference type="Proteomes" id="UP001521137">
    <property type="component" value="Unassembled WGS sequence"/>
</dbReference>
<keyword evidence="18" id="KW-1185">Reference proteome</keyword>
<dbReference type="Pfam" id="PF05193">
    <property type="entry name" value="Peptidase_M16_C"/>
    <property type="match status" value="1"/>
</dbReference>
<dbReference type="PANTHER" id="PTHR43690">
    <property type="entry name" value="NARDILYSIN"/>
    <property type="match status" value="1"/>
</dbReference>
<evidence type="ECO:0000259" key="13">
    <source>
        <dbReference type="Pfam" id="PF00675"/>
    </source>
</evidence>
<evidence type="ECO:0000256" key="5">
    <source>
        <dbReference type="ARBA" id="ARBA00022670"/>
    </source>
</evidence>
<comment type="caution">
    <text evidence="17">The sequence shown here is derived from an EMBL/GenBank/DDBJ whole genome shotgun (WGS) entry which is preliminary data.</text>
</comment>
<organism evidence="17 18">
    <name type="scientific">Paraglaciecola algarum</name>
    <dbReference type="NCBI Taxonomy" id="3050085"/>
    <lineage>
        <taxon>Bacteria</taxon>
        <taxon>Pseudomonadati</taxon>
        <taxon>Pseudomonadota</taxon>
        <taxon>Gammaproteobacteria</taxon>
        <taxon>Alteromonadales</taxon>
        <taxon>Alteromonadaceae</taxon>
        <taxon>Paraglaciecola</taxon>
    </lineage>
</organism>
<evidence type="ECO:0000256" key="8">
    <source>
        <dbReference type="ARBA" id="ARBA00022833"/>
    </source>
</evidence>
<dbReference type="InterPro" id="IPR054734">
    <property type="entry name" value="PqqF-like_C_4"/>
</dbReference>
<protein>
    <recommendedName>
        <fullName evidence="4">Protease 3</fullName>
        <ecNumber evidence="3">3.4.24.55</ecNumber>
    </recommendedName>
    <alternativeName>
        <fullName evidence="12">Pitrilysin</fullName>
    </alternativeName>
    <alternativeName>
        <fullName evidence="11">Protease III</fullName>
    </alternativeName>
    <alternativeName>
        <fullName evidence="10">Protease pi</fullName>
    </alternativeName>
</protein>
<feature type="domain" description="Coenzyme PQQ synthesis protein F-like C-terminal lobe" evidence="16">
    <location>
        <begin position="751"/>
        <end position="847"/>
    </location>
</feature>
<evidence type="ECO:0000256" key="12">
    <source>
        <dbReference type="ARBA" id="ARBA00033450"/>
    </source>
</evidence>
<comment type="function">
    <text evidence="1">Endopeptidase that degrades small peptides of less than 7 kDa, such as glucagon and insulin.</text>
</comment>
<feature type="domain" description="Peptidase M16 middle/third" evidence="15">
    <location>
        <begin position="366"/>
        <end position="647"/>
    </location>
</feature>
<dbReference type="InterPro" id="IPR007863">
    <property type="entry name" value="Peptidase_M16_C"/>
</dbReference>
<evidence type="ECO:0000256" key="3">
    <source>
        <dbReference type="ARBA" id="ARBA00012449"/>
    </source>
</evidence>
<gene>
    <name evidence="17" type="ORF">L0668_19740</name>
</gene>
<evidence type="ECO:0000259" key="15">
    <source>
        <dbReference type="Pfam" id="PF16187"/>
    </source>
</evidence>
<sequence length="923" mass="105529">MRKSEHDHRQFKYTTLDNGLRVFLVQDTDCEKSAASITINSGHFNDDKNSPGLSHLLEHMLFLGDHNNPTANHVSSFLESIGGSINAQTGTEYTSYFLDFPDDYLAKCLKLFSTMLIKPIFDEQLLKNEIQVIDAEFQAKVRDDLRRLYQVHKETCNPNHPFSRFSVGNKEIFETFSSSELRTKLINLHRKNYQPQQACMCVISSEDLLVIEQQVTQSFATWQTNNTHNTLELPSLYQPDNLAIKVNIEPIIHTQRLIITFALPSQKQHFRSKPLTILSHLLGDEGEGSLLYFYKQQGWATNLNAGGGIEGSNFKDFNINIQLTSLGIEKTDTLIQVLFAFISLIKNNGIENWRIEEVATINQLMWDFSDATKSIDETLHLSQAMFEYPAEFLLAGEHILDQVNAELALGLLDYFVPTNMRIKAIWPKVKTNKIANWYNTPYAVEKLTNPILQAYLNQESREELNLTTLNLSKPNPFLPQKQIAKPINQEYDTPIQLINQAGLQIWYGQDNKFSQPKGDCFLSFDCPAVTQGIEVVAAKRLWIALLNEKLNQRYYQANLAGMYFHFYPHQGGFSLQTNGFSQNQLTFYTKLLTQIVEHEDFIHSFEQVKNRQLLALSNKLLNKPINSLFSRLAVLMQQNNYLPLDMVNTTQSVTPEIIYQTKKQLLNQFHLKGLMYGDWTSDEADQISSVIKSFRANYKVAGKTKRGVADIRQDNTYIHQVDSQHTDSAVVIYFQSPDASILNTALTIIAEQIVAGPFFHTLRTEQQLGYLVGSGYIPYNQHPGLAFYIQSPHASVEQLIQAIHQFMQNFSNNLLEYSSIWQSIKKGVIKQLSEKDTNLSMKAQRLWMAISNNDFDFSNSQKMFQTIEKLELSDLVSFFEKLITKQGFGEIILHCGPLSTQSQINNFAPILDPKIFKKTIGYL</sequence>
<dbReference type="Pfam" id="PF22456">
    <property type="entry name" value="PqqF-like_C_4"/>
    <property type="match status" value="1"/>
</dbReference>
<keyword evidence="9" id="KW-0482">Metalloprotease</keyword>
<keyword evidence="6" id="KW-0479">Metal-binding</keyword>
<feature type="domain" description="Peptidase M16 C-terminal" evidence="14">
    <location>
        <begin position="182"/>
        <end position="359"/>
    </location>
</feature>
<evidence type="ECO:0000256" key="2">
    <source>
        <dbReference type="ARBA" id="ARBA00007261"/>
    </source>
</evidence>
<dbReference type="PANTHER" id="PTHR43690:SF18">
    <property type="entry name" value="INSULIN-DEGRADING ENZYME-RELATED"/>
    <property type="match status" value="1"/>
</dbReference>
<evidence type="ECO:0000256" key="10">
    <source>
        <dbReference type="ARBA" id="ARBA00029597"/>
    </source>
</evidence>